<dbReference type="Pfam" id="PF03692">
    <property type="entry name" value="CxxCxxCC"/>
    <property type="match status" value="1"/>
</dbReference>
<comment type="caution">
    <text evidence="1">The sequence shown here is derived from an EMBL/GenBank/DDBJ whole genome shotgun (WGS) entry which is preliminary data.</text>
</comment>
<dbReference type="RefSeq" id="WP_243993185.1">
    <property type="nucleotide sequence ID" value="NZ_JALHLE010000011.1"/>
</dbReference>
<keyword evidence="2" id="KW-1185">Reference proteome</keyword>
<dbReference type="EMBL" id="JALHLE010000011">
    <property type="protein sequence ID" value="MCJ2178802.1"/>
    <property type="molecule type" value="Genomic_DNA"/>
</dbReference>
<proteinExistence type="predicted"/>
<reference evidence="1" key="1">
    <citation type="submission" date="2022-03" db="EMBL/GenBank/DDBJ databases">
        <title>Identification of a novel bacterium isolated from mangrove sediments.</title>
        <authorList>
            <person name="Pan X."/>
        </authorList>
    </citation>
    <scope>NUCLEOTIDE SEQUENCE</scope>
    <source>
        <strain evidence="1">B2580</strain>
    </source>
</reference>
<accession>A0ABT0B168</accession>
<organism evidence="1 2">
    <name type="scientific">Novosphingobium album</name>
    <name type="common">ex Hu et al. 2023</name>
    <dbReference type="NCBI Taxonomy" id="2930093"/>
    <lineage>
        <taxon>Bacteria</taxon>
        <taxon>Pseudomonadati</taxon>
        <taxon>Pseudomonadota</taxon>
        <taxon>Alphaproteobacteria</taxon>
        <taxon>Sphingomonadales</taxon>
        <taxon>Sphingomonadaceae</taxon>
        <taxon>Novosphingobium</taxon>
    </lineage>
</organism>
<evidence type="ECO:0000313" key="2">
    <source>
        <dbReference type="Proteomes" id="UP001162880"/>
    </source>
</evidence>
<dbReference type="Proteomes" id="UP001162880">
    <property type="component" value="Unassembled WGS sequence"/>
</dbReference>
<gene>
    <name evidence="1" type="ORF">MTR64_09530</name>
</gene>
<dbReference type="InterPro" id="IPR005358">
    <property type="entry name" value="Puta_zinc/iron-chelating_dom"/>
</dbReference>
<protein>
    <submittedName>
        <fullName evidence="1">YkgJ family cysteine cluster protein</fullName>
    </submittedName>
</protein>
<name>A0ABT0B168_9SPHN</name>
<evidence type="ECO:0000313" key="1">
    <source>
        <dbReference type="EMBL" id="MCJ2178802.1"/>
    </source>
</evidence>
<sequence>MTIHFDCTQCGKCCQNLRLTLSVDEAIGWAGRGHTVQLLTEALPWVSEPDTADARVLYDRDRSFPAMSGSVAFRIAAVPVAHHIGPCPNLQPDMRCSNYEQRPRICRIYPLESRPFIGLDPASRLCPPEAWAPAFPVLERNGKIADTETANIVAEHRRTAVDDVPVLTMACHALGVSTAAFANEGFAVHTFDPQKLAEALRAVRDANPNQNAPAPQPWTVATNRRSTLTMLAGAGCEAALVQRGADYLGSFPDEP</sequence>